<keyword evidence="2" id="KW-1185">Reference proteome</keyword>
<dbReference type="Pfam" id="PF20336">
    <property type="entry name" value="DUF6631"/>
    <property type="match status" value="1"/>
</dbReference>
<protein>
    <submittedName>
        <fullName evidence="1">Uncharacterized protein</fullName>
    </submittedName>
</protein>
<name>A0A2S5T3D9_9BURK</name>
<reference evidence="1 2" key="1">
    <citation type="submission" date="2018-02" db="EMBL/GenBank/DDBJ databases">
        <title>Reclassifiation of [Polyangium] brachysporum DSM 7029 as Guopingzhaonella breviflexa gen. nov., sp. nov., a member of the family Comamonadaceae.</title>
        <authorList>
            <person name="Tang B."/>
        </authorList>
    </citation>
    <scope>NUCLEOTIDE SEQUENCE [LARGE SCALE GENOMIC DNA]</scope>
    <source>
        <strain evidence="1 2">DSM 15344</strain>
    </source>
</reference>
<dbReference type="EMBL" id="PSNY01000011">
    <property type="protein sequence ID" value="PPE69505.1"/>
    <property type="molecule type" value="Genomic_DNA"/>
</dbReference>
<dbReference type="Proteomes" id="UP000239406">
    <property type="component" value="Unassembled WGS sequence"/>
</dbReference>
<evidence type="ECO:0000313" key="1">
    <source>
        <dbReference type="EMBL" id="PPE69505.1"/>
    </source>
</evidence>
<proteinExistence type="predicted"/>
<gene>
    <name evidence="1" type="ORF">C1702_11220</name>
</gene>
<sequence>MYGPHTMTSKLLPLTATVEVGGESITVREFGFGQIPTVAKHLAAVFSNASIGPSGEINLPQLIAQGGEDVMAILALAAGKPRSWLDTLSVDEGVGLLSAVIAVNKESFAKKLMPALSKLGAAAAGSESN</sequence>
<evidence type="ECO:0000313" key="2">
    <source>
        <dbReference type="Proteomes" id="UP000239406"/>
    </source>
</evidence>
<accession>A0A2S5T3D9</accession>
<dbReference type="AlphaFoldDB" id="A0A2S5T3D9"/>
<dbReference type="InterPro" id="IPR046583">
    <property type="entry name" value="DUF6631"/>
</dbReference>
<comment type="caution">
    <text evidence="1">The sequence shown here is derived from an EMBL/GenBank/DDBJ whole genome shotgun (WGS) entry which is preliminary data.</text>
</comment>
<organism evidence="1 2">
    <name type="scientific">Caldimonas thermodepolymerans</name>
    <dbReference type="NCBI Taxonomy" id="215580"/>
    <lineage>
        <taxon>Bacteria</taxon>
        <taxon>Pseudomonadati</taxon>
        <taxon>Pseudomonadota</taxon>
        <taxon>Betaproteobacteria</taxon>
        <taxon>Burkholderiales</taxon>
        <taxon>Sphaerotilaceae</taxon>
        <taxon>Caldimonas</taxon>
    </lineage>
</organism>